<dbReference type="GO" id="GO:0016592">
    <property type="term" value="C:mediator complex"/>
    <property type="evidence" value="ECO:0007669"/>
    <property type="project" value="TreeGrafter"/>
</dbReference>
<dbReference type="GO" id="GO:0005667">
    <property type="term" value="C:transcription regulator complex"/>
    <property type="evidence" value="ECO:0007669"/>
    <property type="project" value="TreeGrafter"/>
</dbReference>
<evidence type="ECO:0000256" key="2">
    <source>
        <dbReference type="ARBA" id="ARBA00019694"/>
    </source>
</evidence>
<comment type="caution">
    <text evidence="4">The sequence shown here is derived from an EMBL/GenBank/DDBJ whole genome shotgun (WGS) entry which is preliminary data.</text>
</comment>
<evidence type="ECO:0000313" key="4">
    <source>
        <dbReference type="EMBL" id="RDX84675.1"/>
    </source>
</evidence>
<dbReference type="Pfam" id="PF11265">
    <property type="entry name" value="Med25_VWA"/>
    <property type="match status" value="1"/>
</dbReference>
<dbReference type="AlphaFoldDB" id="A0A371G288"/>
<dbReference type="OrthoDB" id="1742807at2759"/>
<comment type="similarity">
    <text evidence="1">Belongs to the Mediator complex subunit 25 family.</text>
</comment>
<dbReference type="PANTHER" id="PTHR12433">
    <property type="entry name" value="MEDIATOR OF RNA POLYMERASE II TRANSCRIPTION SUBUNIT 25"/>
    <property type="match status" value="1"/>
</dbReference>
<dbReference type="Proteomes" id="UP000257109">
    <property type="component" value="Unassembled WGS sequence"/>
</dbReference>
<protein>
    <recommendedName>
        <fullName evidence="2">Mediator of RNA polymerase II transcription subunit 25</fullName>
    </recommendedName>
</protein>
<proteinExistence type="inferred from homology"/>
<feature type="non-terminal residue" evidence="4">
    <location>
        <position position="1"/>
    </location>
</feature>
<evidence type="ECO:0000256" key="1">
    <source>
        <dbReference type="ARBA" id="ARBA00009102"/>
    </source>
</evidence>
<accession>A0A371G288</accession>
<feature type="domain" description="Mediator of RNA polymerase II transcription subunit 25 von Willebrand factor type A" evidence="3">
    <location>
        <begin position="29"/>
        <end position="120"/>
    </location>
</feature>
<sequence>MVKELTIKAGVKGLDFWWDKEPLGVNPSCEVGLIMYNTKSELGLNIHYINWTTDVDYFLRTLWRLAFNGDNLNQQTVVEGLAGALVMFPRPSSRMTMQEYYQGERQCILVATGDPIAMRMQVALPKVEGGKFVEGQFKHLNANFLEVAKTFVPSSINYTMSMLLHAARGEPLNNYSKPESNGNSLMADTPMNIDHGIEDLFSASSMTIGQQSTVGVQNVGLESASTLSPAIPQATTNEIYVPSSSCSMPMNIGYDDFLAELCNDSDIFLPQSITTDTTSTIHLAPNSSEEVNISITPELVVSDATIFTAGEGSSSRGLGQELGSNLGVVNPITTTTTNSLTQFQAPSFPVLSHGSSSSSHQQIPSGQPAMGASTWVSPVPMMPQYFSPRPPSLMDIQDFVDAWEGCLAGKIHSNPISFNQVKALRRPTSPVTLTAQWSKRLEIVLFIPQKAVNHTIKICDVPIDYVFFYISQFNNDDLFDHLMSRNLCAKIALPTQTLILSTTESKNHYLGTIFAGDTDH</sequence>
<dbReference type="GO" id="GO:0045944">
    <property type="term" value="P:positive regulation of transcription by RNA polymerase II"/>
    <property type="evidence" value="ECO:0007669"/>
    <property type="project" value="TreeGrafter"/>
</dbReference>
<organism evidence="4 5">
    <name type="scientific">Mucuna pruriens</name>
    <name type="common">Velvet bean</name>
    <name type="synonym">Dolichos pruriens</name>
    <dbReference type="NCBI Taxonomy" id="157652"/>
    <lineage>
        <taxon>Eukaryota</taxon>
        <taxon>Viridiplantae</taxon>
        <taxon>Streptophyta</taxon>
        <taxon>Embryophyta</taxon>
        <taxon>Tracheophyta</taxon>
        <taxon>Spermatophyta</taxon>
        <taxon>Magnoliopsida</taxon>
        <taxon>eudicotyledons</taxon>
        <taxon>Gunneridae</taxon>
        <taxon>Pentapetalae</taxon>
        <taxon>rosids</taxon>
        <taxon>fabids</taxon>
        <taxon>Fabales</taxon>
        <taxon>Fabaceae</taxon>
        <taxon>Papilionoideae</taxon>
        <taxon>50 kb inversion clade</taxon>
        <taxon>NPAAA clade</taxon>
        <taxon>indigoferoid/millettioid clade</taxon>
        <taxon>Phaseoleae</taxon>
        <taxon>Mucuna</taxon>
    </lineage>
</organism>
<name>A0A371G288_MUCPR</name>
<dbReference type="STRING" id="157652.A0A371G288"/>
<evidence type="ECO:0000313" key="5">
    <source>
        <dbReference type="Proteomes" id="UP000257109"/>
    </source>
</evidence>
<keyword evidence="5" id="KW-1185">Reference proteome</keyword>
<evidence type="ECO:0000259" key="3">
    <source>
        <dbReference type="Pfam" id="PF11265"/>
    </source>
</evidence>
<dbReference type="InterPro" id="IPR021419">
    <property type="entry name" value="Mediator_Med25_VWA"/>
</dbReference>
<reference evidence="4" key="1">
    <citation type="submission" date="2018-05" db="EMBL/GenBank/DDBJ databases">
        <title>Draft genome of Mucuna pruriens seed.</title>
        <authorList>
            <person name="Nnadi N.E."/>
            <person name="Vos R."/>
            <person name="Hasami M.H."/>
            <person name="Devisetty U.K."/>
            <person name="Aguiy J.C."/>
        </authorList>
    </citation>
    <scope>NUCLEOTIDE SEQUENCE [LARGE SCALE GENOMIC DNA]</scope>
    <source>
        <strain evidence="4">JCA_2017</strain>
    </source>
</reference>
<dbReference type="EMBL" id="QJKJ01006978">
    <property type="protein sequence ID" value="RDX84675.1"/>
    <property type="molecule type" value="Genomic_DNA"/>
</dbReference>
<gene>
    <name evidence="4" type="primary">MED25</name>
    <name evidence="4" type="ORF">CR513_34234</name>
</gene>
<dbReference type="PANTHER" id="PTHR12433:SF12">
    <property type="entry name" value="MEDIATOR OF RNA POLYMERASE II TRANSCRIPTION SUBUNIT 25"/>
    <property type="match status" value="1"/>
</dbReference>